<dbReference type="RefSeq" id="WP_089949550.1">
    <property type="nucleotide sequence ID" value="NZ_FOFR01000002.1"/>
</dbReference>
<dbReference type="OrthoDB" id="9814707at2"/>
<dbReference type="AlphaFoldDB" id="A0A1H9DA06"/>
<proteinExistence type="predicted"/>
<dbReference type="InterPro" id="IPR013320">
    <property type="entry name" value="ConA-like_dom_sf"/>
</dbReference>
<evidence type="ECO:0008006" key="3">
    <source>
        <dbReference type="Google" id="ProtNLM"/>
    </source>
</evidence>
<dbReference type="SUPFAM" id="SSF49899">
    <property type="entry name" value="Concanavalin A-like lectins/glucanases"/>
    <property type="match status" value="1"/>
</dbReference>
<dbReference type="EMBL" id="FOFR01000002">
    <property type="protein sequence ID" value="SEQ10314.1"/>
    <property type="molecule type" value="Genomic_DNA"/>
</dbReference>
<dbReference type="PANTHER" id="PTHR35332">
    <property type="entry name" value="REGULATION OF ENOLASE PROTEIN 1"/>
    <property type="match status" value="1"/>
</dbReference>
<dbReference type="PANTHER" id="PTHR35332:SF2">
    <property type="entry name" value="REGULATION OF ENOLASE PROTEIN 1"/>
    <property type="match status" value="1"/>
</dbReference>
<organism evidence="1 2">
    <name type="scientific">Lentzea xinjiangensis</name>
    <dbReference type="NCBI Taxonomy" id="402600"/>
    <lineage>
        <taxon>Bacteria</taxon>
        <taxon>Bacillati</taxon>
        <taxon>Actinomycetota</taxon>
        <taxon>Actinomycetes</taxon>
        <taxon>Pseudonocardiales</taxon>
        <taxon>Pseudonocardiaceae</taxon>
        <taxon>Lentzea</taxon>
    </lineage>
</organism>
<evidence type="ECO:0000313" key="1">
    <source>
        <dbReference type="EMBL" id="SEQ10314.1"/>
    </source>
</evidence>
<sequence length="182" mass="19729">MDLTGWTWLNEPEQWSADPLIVHAEAKTDFWRLTGNGEIHANGHVFGTRISGDFTLTATFSGHLPAQYDHAGIGLVADDENWLKAGAEVFDGTPQASTVVARNFADWNLAVVGAFETFTVTAQRRGDAVVVKYGLDGAQPSVMMRKAYFPPGAEVFAGVMAASPHGEGFVTQFHEVQLTHLP</sequence>
<dbReference type="Pfam" id="PF07081">
    <property type="entry name" value="DUF1349"/>
    <property type="match status" value="1"/>
</dbReference>
<reference evidence="2" key="1">
    <citation type="submission" date="2016-10" db="EMBL/GenBank/DDBJ databases">
        <authorList>
            <person name="Varghese N."/>
            <person name="Submissions S."/>
        </authorList>
    </citation>
    <scope>NUCLEOTIDE SEQUENCE [LARGE SCALE GENOMIC DNA]</scope>
    <source>
        <strain evidence="2">CGMCC 4.3525</strain>
    </source>
</reference>
<gene>
    <name evidence="1" type="ORF">SAMN05216188_10272</name>
</gene>
<protein>
    <recommendedName>
        <fullName evidence="3">Regulation of enolase protein 1, concanavalin A-like superfamily</fullName>
    </recommendedName>
</protein>
<keyword evidence="2" id="KW-1185">Reference proteome</keyword>
<dbReference type="Proteomes" id="UP000199352">
    <property type="component" value="Unassembled WGS sequence"/>
</dbReference>
<evidence type="ECO:0000313" key="2">
    <source>
        <dbReference type="Proteomes" id="UP000199352"/>
    </source>
</evidence>
<dbReference type="Gene3D" id="2.60.120.200">
    <property type="match status" value="1"/>
</dbReference>
<accession>A0A1H9DA06</accession>
<dbReference type="STRING" id="402600.SAMN05216188_10272"/>
<name>A0A1H9DA06_9PSEU</name>
<dbReference type="InterPro" id="IPR009784">
    <property type="entry name" value="DUF1349"/>
</dbReference>